<name>A0A1Y5TUS8_9RHOB</name>
<organism evidence="8 9">
    <name type="scientific">Pacificibacter marinus</name>
    <dbReference type="NCBI Taxonomy" id="658057"/>
    <lineage>
        <taxon>Bacteria</taxon>
        <taxon>Pseudomonadati</taxon>
        <taxon>Pseudomonadota</taxon>
        <taxon>Alphaproteobacteria</taxon>
        <taxon>Rhodobacterales</taxon>
        <taxon>Roseobacteraceae</taxon>
        <taxon>Pacificibacter</taxon>
    </lineage>
</organism>
<evidence type="ECO:0000259" key="7">
    <source>
        <dbReference type="Pfam" id="PF24877"/>
    </source>
</evidence>
<dbReference type="Gene3D" id="3.50.30.80">
    <property type="entry name" value="IlvD/EDD C-terminal domain-like"/>
    <property type="match status" value="1"/>
</dbReference>
<feature type="domain" description="Dihydroxy-acid/6-phosphogluconate dehydratase C-terminal" evidence="7">
    <location>
        <begin position="369"/>
        <end position="572"/>
    </location>
</feature>
<dbReference type="STRING" id="658057.SAMN04488032_11814"/>
<dbReference type="InterPro" id="IPR052352">
    <property type="entry name" value="Sugar_Degrad_Dehydratases"/>
</dbReference>
<dbReference type="FunFam" id="3.50.30.80:FF:000003">
    <property type="entry name" value="Dihydroxy-acid dehydratase, putative"/>
    <property type="match status" value="1"/>
</dbReference>
<dbReference type="GO" id="GO:0046872">
    <property type="term" value="F:metal ion binding"/>
    <property type="evidence" value="ECO:0007669"/>
    <property type="project" value="UniProtKB-KW"/>
</dbReference>
<proteinExistence type="inferred from homology"/>
<dbReference type="PANTHER" id="PTHR43183:SF1">
    <property type="entry name" value="HYPOTHETICAL DIHYDROXY-ACID DEHYDRATASE (EUROFUNG)-RELATED"/>
    <property type="match status" value="1"/>
</dbReference>
<dbReference type="InterPro" id="IPR037237">
    <property type="entry name" value="IlvD/EDD_N"/>
</dbReference>
<dbReference type="Pfam" id="PF24877">
    <property type="entry name" value="ILV_EDD_C"/>
    <property type="match status" value="1"/>
</dbReference>
<keyword evidence="2" id="KW-0479">Metal-binding</keyword>
<evidence type="ECO:0000259" key="6">
    <source>
        <dbReference type="Pfam" id="PF00920"/>
    </source>
</evidence>
<gene>
    <name evidence="8" type="primary">araC_8</name>
    <name evidence="8" type="ORF">PAM7971_03642</name>
</gene>
<dbReference type="InterPro" id="IPR042096">
    <property type="entry name" value="Dihydro-acid_dehy_C"/>
</dbReference>
<dbReference type="SUPFAM" id="SSF143975">
    <property type="entry name" value="IlvD/EDD N-terminal domain-like"/>
    <property type="match status" value="1"/>
</dbReference>
<keyword evidence="4" id="KW-0411">Iron-sulfur</keyword>
<sequence>MSNTRAGKKFRSQEWFDNPNNPGMTALYLERYQNQAFTVEELQGERPIIGIAQTGSDLAPCNKIHVFLMDRIKAGIRDGGGIPMEFPVHPIQETGKRPTAALDRNLSYLGLVEVLHGYPLDGVVLTTGCDKTTPAMLMGAATVDIPAIALNGGPMLDGWWKGERAGSGTIIWESRRLLAEGKIEYDEFIERACSSAPSLGHCNTMGTASTMNAMAEALGMTLTGNSAIPAPFRERMNMAYETGKRIVGMVIEDLKPSDIMTREAFENAIVTNSAIGGSTNAPPHLQAVARHIGVELNVKDWETVGFDVPLLVNMQPAGEYLGESFFHAGGVPAVMAELHKAGRIHTDVMTASGKTMGENLNGRESHDTKVIKTYDAPMRENAGFMVLSGNLFDSALMKTSVISPDFRARFLSEPGNEGVYEARAVVFEGPEDYHDRINDPALEIDEKSILFIRGVGCVGYPGSAEVVNMQPPDAIIRQGIKHLPTVGDGRQSGTSESPSILNASPESVIGGGLAFLNTGDRVKLDLNARALNALVDDAEWQARIDAWVQPELHHQTPWQEIYRKNVGQLSEGGCLELATAYQKVGQDLPRDNH</sequence>
<dbReference type="NCBIfam" id="NF004784">
    <property type="entry name" value="PRK06131.1"/>
    <property type="match status" value="1"/>
</dbReference>
<dbReference type="GO" id="GO:0051536">
    <property type="term" value="F:iron-sulfur cluster binding"/>
    <property type="evidence" value="ECO:0007669"/>
    <property type="project" value="UniProtKB-KW"/>
</dbReference>
<evidence type="ECO:0000313" key="9">
    <source>
        <dbReference type="Proteomes" id="UP000193307"/>
    </source>
</evidence>
<feature type="domain" description="Dihydroxy-acid/6-phosphogluconate dehydratase N-terminal" evidence="6">
    <location>
        <begin position="46"/>
        <end position="359"/>
    </location>
</feature>
<dbReference type="NCBIfam" id="NF009560">
    <property type="entry name" value="PRK13017.1"/>
    <property type="match status" value="1"/>
</dbReference>
<evidence type="ECO:0000256" key="2">
    <source>
        <dbReference type="ARBA" id="ARBA00022723"/>
    </source>
</evidence>
<evidence type="ECO:0000256" key="3">
    <source>
        <dbReference type="ARBA" id="ARBA00023004"/>
    </source>
</evidence>
<dbReference type="SUPFAM" id="SSF52016">
    <property type="entry name" value="LeuD/IlvD-like"/>
    <property type="match status" value="1"/>
</dbReference>
<dbReference type="Proteomes" id="UP000193307">
    <property type="component" value="Unassembled WGS sequence"/>
</dbReference>
<dbReference type="EMBL" id="FWFW01000017">
    <property type="protein sequence ID" value="SLN68500.1"/>
    <property type="molecule type" value="Genomic_DNA"/>
</dbReference>
<dbReference type="InterPro" id="IPR000581">
    <property type="entry name" value="ILV_EDD_N"/>
</dbReference>
<dbReference type="RefSeq" id="WP_085850710.1">
    <property type="nucleotide sequence ID" value="NZ_FNZV01000018.1"/>
</dbReference>
<evidence type="ECO:0000313" key="8">
    <source>
        <dbReference type="EMBL" id="SLN68500.1"/>
    </source>
</evidence>
<keyword evidence="9" id="KW-1185">Reference proteome</keyword>
<comment type="similarity">
    <text evidence="1">Belongs to the IlvD/Edd family.</text>
</comment>
<dbReference type="OrthoDB" id="9807077at2"/>
<dbReference type="GO" id="GO:0050020">
    <property type="term" value="F:L-arabinonate dehydratase activity"/>
    <property type="evidence" value="ECO:0007669"/>
    <property type="project" value="UniProtKB-EC"/>
</dbReference>
<evidence type="ECO:0000256" key="1">
    <source>
        <dbReference type="ARBA" id="ARBA00006486"/>
    </source>
</evidence>
<reference evidence="8 9" key="1">
    <citation type="submission" date="2017-03" db="EMBL/GenBank/DDBJ databases">
        <authorList>
            <person name="Afonso C.L."/>
            <person name="Miller P.J."/>
            <person name="Scott M.A."/>
            <person name="Spackman E."/>
            <person name="Goraichik I."/>
            <person name="Dimitrov K.M."/>
            <person name="Suarez D.L."/>
            <person name="Swayne D.E."/>
        </authorList>
    </citation>
    <scope>NUCLEOTIDE SEQUENCE [LARGE SCALE GENOMIC DNA]</scope>
    <source>
        <strain evidence="8 9">CECT 7971</strain>
    </source>
</reference>
<dbReference type="PANTHER" id="PTHR43183">
    <property type="entry name" value="HYPOTHETICAL DIHYDROXYACID DEHYDRATASE (EUROFUNG)-RELATED"/>
    <property type="match status" value="1"/>
</dbReference>
<dbReference type="PROSITE" id="PS00886">
    <property type="entry name" value="ILVD_EDD_1"/>
    <property type="match status" value="1"/>
</dbReference>
<evidence type="ECO:0000256" key="4">
    <source>
        <dbReference type="ARBA" id="ARBA00023014"/>
    </source>
</evidence>
<dbReference type="AlphaFoldDB" id="A0A1Y5TUS8"/>
<accession>A0A1Y5TUS8</accession>
<dbReference type="Pfam" id="PF00920">
    <property type="entry name" value="ILVD_EDD_N"/>
    <property type="match status" value="1"/>
</dbReference>
<dbReference type="InterPro" id="IPR056740">
    <property type="entry name" value="ILV_EDD_C"/>
</dbReference>
<protein>
    <submittedName>
        <fullName evidence="8">L-arabonate dehydratase</fullName>
        <ecNumber evidence="8">4.2.1.25</ecNumber>
    </submittedName>
</protein>
<dbReference type="EC" id="4.2.1.25" evidence="8"/>
<evidence type="ECO:0000256" key="5">
    <source>
        <dbReference type="ARBA" id="ARBA00023239"/>
    </source>
</evidence>
<dbReference type="InterPro" id="IPR020558">
    <property type="entry name" value="DiOHA_6PGluconate_deHydtase_CS"/>
</dbReference>
<keyword evidence="3" id="KW-0408">Iron</keyword>
<keyword evidence="5 8" id="KW-0456">Lyase</keyword>